<dbReference type="Gene3D" id="3.30.9.10">
    <property type="entry name" value="D-Amino Acid Oxidase, subunit A, domain 2"/>
    <property type="match status" value="1"/>
</dbReference>
<keyword evidence="7 8" id="KW-0560">Oxidoreductase</keyword>
<dbReference type="KEGG" id="cgv:CGLAU_07800"/>
<dbReference type="EC" id="1.1.5.4" evidence="8"/>
<dbReference type="GO" id="GO:0047545">
    <property type="term" value="F:(S)-2-hydroxyglutarate dehydrogenase activity"/>
    <property type="evidence" value="ECO:0007669"/>
    <property type="project" value="TreeGrafter"/>
</dbReference>
<dbReference type="Gene3D" id="3.50.50.60">
    <property type="entry name" value="FAD/NAD(P)-binding domain"/>
    <property type="match status" value="1"/>
</dbReference>
<dbReference type="GO" id="GO:0008924">
    <property type="term" value="F:L-malate dehydrogenase (quinone) activity"/>
    <property type="evidence" value="ECO:0007669"/>
    <property type="project" value="UniProtKB-UniRule"/>
</dbReference>
<dbReference type="SUPFAM" id="SSF51905">
    <property type="entry name" value="FAD/NAD(P)-binding domain"/>
    <property type="match status" value="1"/>
</dbReference>
<dbReference type="EMBL" id="CP019688">
    <property type="protein sequence ID" value="AQQ15515.1"/>
    <property type="molecule type" value="Genomic_DNA"/>
</dbReference>
<keyword evidence="9" id="KW-0812">Transmembrane</keyword>
<comment type="cofactor">
    <cofactor evidence="2 8">
        <name>FAD</name>
        <dbReference type="ChEBI" id="CHEBI:57692"/>
    </cofactor>
</comment>
<name>A0A1Q2HXE1_9CORY</name>
<evidence type="ECO:0000256" key="9">
    <source>
        <dbReference type="SAM" id="Phobius"/>
    </source>
</evidence>
<evidence type="ECO:0000256" key="5">
    <source>
        <dbReference type="ARBA" id="ARBA00022630"/>
    </source>
</evidence>
<evidence type="ECO:0000313" key="10">
    <source>
        <dbReference type="EMBL" id="AQQ15515.1"/>
    </source>
</evidence>
<reference evidence="10 11" key="1">
    <citation type="submission" date="2016-12" db="EMBL/GenBank/DDBJ databases">
        <authorList>
            <person name="Song W.-J."/>
            <person name="Kurnit D.M."/>
        </authorList>
    </citation>
    <scope>NUCLEOTIDE SEQUENCE [LARGE SCALE GENOMIC DNA]</scope>
    <source>
        <strain evidence="10 11">DSM 30827</strain>
    </source>
</reference>
<dbReference type="UniPathway" id="UPA00223">
    <property type="reaction ID" value="UER01008"/>
</dbReference>
<dbReference type="NCBIfam" id="NF003606">
    <property type="entry name" value="PRK05257.2-1"/>
    <property type="match status" value="1"/>
</dbReference>
<evidence type="ECO:0000256" key="4">
    <source>
        <dbReference type="ARBA" id="ARBA00022532"/>
    </source>
</evidence>
<keyword evidence="5 8" id="KW-0285">Flavoprotein</keyword>
<proteinExistence type="inferred from homology"/>
<keyword evidence="6 8" id="KW-0274">FAD</keyword>
<dbReference type="NCBIfam" id="TIGR01320">
    <property type="entry name" value="mal_quin_oxido"/>
    <property type="match status" value="1"/>
</dbReference>
<accession>A0A1Q2HXE1</accession>
<dbReference type="InterPro" id="IPR006231">
    <property type="entry name" value="MQO"/>
</dbReference>
<dbReference type="NCBIfam" id="NF003611">
    <property type="entry name" value="PRK05257.3-2"/>
    <property type="match status" value="1"/>
</dbReference>
<evidence type="ECO:0000256" key="7">
    <source>
        <dbReference type="ARBA" id="ARBA00023002"/>
    </source>
</evidence>
<dbReference type="Pfam" id="PF06039">
    <property type="entry name" value="Mqo"/>
    <property type="match status" value="1"/>
</dbReference>
<sequence length="509" mass="56911">MANKRDKYDDEVDVLLIGGGIMSATLGAMIHALEPGWSQVVYERLEGPAQESSYPFNNAGTGHSALCELNYTPEKNGRIDVSKAMAINEKFQLSRQFWSHQVNAGVLPDPRGFINPVPHVSFGQGEDQIAYLRRRYDALSKNHMFPNMQFTDDHDKFARMLPLMAEGRDFDAEPVAISWTDAGTDINYGELSKQFFNAAKENGTEIRYGHEVTNLKREGNFWKVSVKNLRTGDKKVTRARFVFVGAGGYALDLLRKAGVPEVRGYAGFPISGMWLRSTNPELVEKHQAKVYGKAKVGAPPMSVPHLDLRVVDGEQSLLFGPYGGWTPKFMKEGSYLDLFKSIRPDNIPSYLGVAATNLNLVTYLVQEVFRDFDGKMDVLREYYPEADPKDWDEVVAGQRVQVIKPAAAPNFGTLEFGTALVNDQNGTIAGILGASPGASITPAAMLELLERCFGERMIDWGDKLHDMFPTYGKSLKRDKRAYDEQWQMTQKTLQLDEDHHLDETVGAHD</sequence>
<dbReference type="GO" id="GO:0006099">
    <property type="term" value="P:tricarboxylic acid cycle"/>
    <property type="evidence" value="ECO:0007669"/>
    <property type="project" value="UniProtKB-UniRule"/>
</dbReference>
<dbReference type="OrthoDB" id="9763983at2"/>
<dbReference type="RefSeq" id="WP_095660193.1">
    <property type="nucleotide sequence ID" value="NZ_CP019688.1"/>
</dbReference>
<protein>
    <recommendedName>
        <fullName evidence="8">Probable malate:quinone oxidoreductase</fullName>
        <ecNumber evidence="8">1.1.5.4</ecNumber>
    </recommendedName>
    <alternativeName>
        <fullName evidence="8">MQO</fullName>
    </alternativeName>
    <alternativeName>
        <fullName evidence="8">Malate dehydrogenase [quinone]</fullName>
    </alternativeName>
</protein>
<gene>
    <name evidence="8 10" type="primary">mqo</name>
    <name evidence="10" type="ORF">CGLAU_07800</name>
</gene>
<organism evidence="10 11">
    <name type="scientific">Corynebacterium glaucum</name>
    <dbReference type="NCBI Taxonomy" id="187491"/>
    <lineage>
        <taxon>Bacteria</taxon>
        <taxon>Bacillati</taxon>
        <taxon>Actinomycetota</taxon>
        <taxon>Actinomycetes</taxon>
        <taxon>Mycobacteriales</taxon>
        <taxon>Corynebacteriaceae</taxon>
        <taxon>Corynebacterium</taxon>
    </lineage>
</organism>
<dbReference type="PANTHER" id="PTHR43104">
    <property type="entry name" value="L-2-HYDROXYGLUTARATE DEHYDROGENASE, MITOCHONDRIAL"/>
    <property type="match status" value="1"/>
</dbReference>
<keyword evidence="9" id="KW-1133">Transmembrane helix</keyword>
<dbReference type="PANTHER" id="PTHR43104:SF2">
    <property type="entry name" value="L-2-HYDROXYGLUTARATE DEHYDROGENASE, MITOCHONDRIAL"/>
    <property type="match status" value="1"/>
</dbReference>
<dbReference type="HAMAP" id="MF_00212">
    <property type="entry name" value="MQO"/>
    <property type="match status" value="1"/>
</dbReference>
<dbReference type="InterPro" id="IPR036188">
    <property type="entry name" value="FAD/NAD-bd_sf"/>
</dbReference>
<evidence type="ECO:0000256" key="8">
    <source>
        <dbReference type="HAMAP-Rule" id="MF_00212"/>
    </source>
</evidence>
<comment type="pathway">
    <text evidence="3 8">Carbohydrate metabolism; tricarboxylic acid cycle; oxaloacetate from (S)-malate (quinone route): step 1/1.</text>
</comment>
<dbReference type="Proteomes" id="UP000217209">
    <property type="component" value="Chromosome"/>
</dbReference>
<keyword evidence="11" id="KW-1185">Reference proteome</keyword>
<comment type="catalytic activity">
    <reaction evidence="1 8">
        <text>(S)-malate + a quinone = a quinol + oxaloacetate</text>
        <dbReference type="Rhea" id="RHEA:46012"/>
        <dbReference type="ChEBI" id="CHEBI:15589"/>
        <dbReference type="ChEBI" id="CHEBI:16452"/>
        <dbReference type="ChEBI" id="CHEBI:24646"/>
        <dbReference type="ChEBI" id="CHEBI:132124"/>
        <dbReference type="EC" id="1.1.5.4"/>
    </reaction>
</comment>
<dbReference type="AlphaFoldDB" id="A0A1Q2HXE1"/>
<comment type="similarity">
    <text evidence="8">Belongs to the MQO family.</text>
</comment>
<evidence type="ECO:0000313" key="11">
    <source>
        <dbReference type="Proteomes" id="UP000217209"/>
    </source>
</evidence>
<feature type="transmembrane region" description="Helical" evidence="9">
    <location>
        <begin position="12"/>
        <end position="33"/>
    </location>
</feature>
<keyword evidence="9" id="KW-0472">Membrane</keyword>
<evidence type="ECO:0000256" key="2">
    <source>
        <dbReference type="ARBA" id="ARBA00001974"/>
    </source>
</evidence>
<dbReference type="NCBIfam" id="NF009875">
    <property type="entry name" value="PRK13339.1"/>
    <property type="match status" value="1"/>
</dbReference>
<evidence type="ECO:0000256" key="3">
    <source>
        <dbReference type="ARBA" id="ARBA00005012"/>
    </source>
</evidence>
<keyword evidence="4 8" id="KW-0816">Tricarboxylic acid cycle</keyword>
<evidence type="ECO:0000256" key="6">
    <source>
        <dbReference type="ARBA" id="ARBA00022827"/>
    </source>
</evidence>
<evidence type="ECO:0000256" key="1">
    <source>
        <dbReference type="ARBA" id="ARBA00001139"/>
    </source>
</evidence>